<keyword evidence="6" id="KW-1185">Reference proteome</keyword>
<comment type="similarity">
    <text evidence="1">Belongs to the carbohydrate kinase PfkB family.</text>
</comment>
<evidence type="ECO:0000256" key="1">
    <source>
        <dbReference type="ARBA" id="ARBA00010688"/>
    </source>
</evidence>
<protein>
    <submittedName>
        <fullName evidence="5">Sugar kinase</fullName>
    </submittedName>
</protein>
<dbReference type="RefSeq" id="WP_136007320.1">
    <property type="nucleotide sequence ID" value="NZ_SRYR01000005.1"/>
</dbReference>
<dbReference type="InterPro" id="IPR011611">
    <property type="entry name" value="PfkB_dom"/>
</dbReference>
<accession>A0A4S2DI97</accession>
<dbReference type="InterPro" id="IPR029056">
    <property type="entry name" value="Ribokinase-like"/>
</dbReference>
<dbReference type="EMBL" id="SRYR01000005">
    <property type="protein sequence ID" value="TGY41877.1"/>
    <property type="molecule type" value="Genomic_DNA"/>
</dbReference>
<dbReference type="SUPFAM" id="SSF53613">
    <property type="entry name" value="Ribokinase-like"/>
    <property type="match status" value="1"/>
</dbReference>
<dbReference type="GO" id="GO:0016301">
    <property type="term" value="F:kinase activity"/>
    <property type="evidence" value="ECO:0007669"/>
    <property type="project" value="UniProtKB-KW"/>
</dbReference>
<gene>
    <name evidence="5" type="ORF">E5347_11210</name>
</gene>
<dbReference type="AlphaFoldDB" id="A0A4S2DI97"/>
<keyword evidence="2" id="KW-0808">Transferase</keyword>
<evidence type="ECO:0000313" key="6">
    <source>
        <dbReference type="Proteomes" id="UP000306888"/>
    </source>
</evidence>
<dbReference type="PANTHER" id="PTHR43320:SF2">
    <property type="entry name" value="2-DEHYDRO-3-DEOXYGLUCONOKINASE_2-DEHYDRO-3-DEOXYGALACTONOKINASE"/>
    <property type="match status" value="1"/>
</dbReference>
<dbReference type="CDD" id="cd01166">
    <property type="entry name" value="KdgK"/>
    <property type="match status" value="1"/>
</dbReference>
<comment type="caution">
    <text evidence="5">The sequence shown here is derived from an EMBL/GenBank/DDBJ whole genome shotgun (WGS) entry which is preliminary data.</text>
</comment>
<organism evidence="5 6">
    <name type="scientific">Clostridium sartagoforme</name>
    <dbReference type="NCBI Taxonomy" id="84031"/>
    <lineage>
        <taxon>Bacteria</taxon>
        <taxon>Bacillati</taxon>
        <taxon>Bacillota</taxon>
        <taxon>Clostridia</taxon>
        <taxon>Eubacteriales</taxon>
        <taxon>Clostridiaceae</taxon>
        <taxon>Clostridium</taxon>
    </lineage>
</organism>
<sequence length="334" mass="37139">MRVAAFGEVLLRLATNKGLRISNSRELNINYGGAETNVLVGLGNFGIETRLISKISDDGFGDAIISYLKSNSVDTSFINQGEGRTPIYYLEVGSGNRNSKVIYDRKNSIFSDINEEDIDIVEALKGVDILHLTGITMAISEKTRALAYKILNYCRDNNILVSYDSNYRARMWSLEEASKVTNEILPYVNIYSAGILDAENILGLNNNKEDKAEKLKDYYDEIIKTYPNIKYIFSSFRGIKSASSNTLQCNFYTNNELHQSKIYDIDDIVDRVGGGDALTTGILYGILSNKDPMYISEFAAANSVLKHSIYGDGNLVKVDEVESLMKDGVGKIGR</sequence>
<dbReference type="Pfam" id="PF00294">
    <property type="entry name" value="PfkB"/>
    <property type="match status" value="1"/>
</dbReference>
<keyword evidence="3 5" id="KW-0418">Kinase</keyword>
<dbReference type="OrthoDB" id="9813569at2"/>
<dbReference type="InterPro" id="IPR052700">
    <property type="entry name" value="Carb_kinase_PfkB-like"/>
</dbReference>
<dbReference type="Proteomes" id="UP000306888">
    <property type="component" value="Unassembled WGS sequence"/>
</dbReference>
<evidence type="ECO:0000313" key="5">
    <source>
        <dbReference type="EMBL" id="TGY41877.1"/>
    </source>
</evidence>
<evidence type="ECO:0000256" key="2">
    <source>
        <dbReference type="ARBA" id="ARBA00022679"/>
    </source>
</evidence>
<evidence type="ECO:0000256" key="3">
    <source>
        <dbReference type="ARBA" id="ARBA00022777"/>
    </source>
</evidence>
<dbReference type="PANTHER" id="PTHR43320">
    <property type="entry name" value="SUGAR KINASE"/>
    <property type="match status" value="1"/>
</dbReference>
<proteinExistence type="inferred from homology"/>
<name>A0A4S2DI97_9CLOT</name>
<dbReference type="Gene3D" id="3.40.1190.20">
    <property type="match status" value="1"/>
</dbReference>
<evidence type="ECO:0000259" key="4">
    <source>
        <dbReference type="Pfam" id="PF00294"/>
    </source>
</evidence>
<feature type="domain" description="Carbohydrate kinase PfkB" evidence="4">
    <location>
        <begin position="3"/>
        <end position="304"/>
    </location>
</feature>
<reference evidence="5 6" key="1">
    <citation type="submission" date="2019-04" db="EMBL/GenBank/DDBJ databases">
        <title>Microbes associate with the intestines of laboratory mice.</title>
        <authorList>
            <person name="Navarre W."/>
            <person name="Wong E."/>
            <person name="Huang K."/>
            <person name="Tropini C."/>
            <person name="Ng K."/>
            <person name="Yu B."/>
        </authorList>
    </citation>
    <scope>NUCLEOTIDE SEQUENCE [LARGE SCALE GENOMIC DNA]</scope>
    <source>
        <strain evidence="5 6">NM50_B9-20</strain>
    </source>
</reference>